<keyword evidence="1" id="KW-0812">Transmembrane</keyword>
<evidence type="ECO:0000256" key="1">
    <source>
        <dbReference type="SAM" id="Phobius"/>
    </source>
</evidence>
<keyword evidence="1" id="KW-1133">Transmembrane helix</keyword>
<name>A0A1J5IKV7_9BACT</name>
<accession>A0A1J5IKV7</accession>
<keyword evidence="1" id="KW-0472">Membrane</keyword>
<dbReference type="EMBL" id="MNZT01000047">
    <property type="protein sequence ID" value="OIP97793.1"/>
    <property type="molecule type" value="Genomic_DNA"/>
</dbReference>
<comment type="caution">
    <text evidence="2">The sequence shown here is derived from an EMBL/GenBank/DDBJ whole genome shotgun (WGS) entry which is preliminary data.</text>
</comment>
<organism evidence="2 3">
    <name type="scientific">Candidatus Wirthbacteria bacterium CG2_30_54_11</name>
    <dbReference type="NCBI Taxonomy" id="1817892"/>
    <lineage>
        <taxon>Bacteria</taxon>
        <taxon>Candidatus Wirthbacteria</taxon>
    </lineage>
</organism>
<dbReference type="Proteomes" id="UP000183245">
    <property type="component" value="Unassembled WGS sequence"/>
</dbReference>
<sequence>MTLIETLIVTALFTMLLVVILNFINAGIKLNGRALGSIANQRVARSALDKMNREIREAATGANNEYPLVTCGSLEITFFSDYDLDDVKERVRYFVQDQKLMRGIIEPTGSPLTYVADNEVVKTAFGDILNDSSYVLFKYYNSSYAGTGSSLGSPVSCSVVRLVEIAFKVDTVIEMQPGAFYLTSKVQLRNLKSNL</sequence>
<proteinExistence type="predicted"/>
<reference evidence="2" key="1">
    <citation type="journal article" date="2016" name="Environ. Microbiol.">
        <title>Genomic resolution of a cold subsurface aquifer community provides metabolic insights for novel microbes adapted to high CO concentrations.</title>
        <authorList>
            <person name="Probst A.J."/>
            <person name="Castelle C.J."/>
            <person name="Singh A."/>
            <person name="Brown C.T."/>
            <person name="Anantharaman K."/>
            <person name="Sharon I."/>
            <person name="Hug L.A."/>
            <person name="Burstein D."/>
            <person name="Emerson J.B."/>
            <person name="Thomas B.C."/>
            <person name="Banfield J.F."/>
        </authorList>
    </citation>
    <scope>NUCLEOTIDE SEQUENCE [LARGE SCALE GENOMIC DNA]</scope>
    <source>
        <strain evidence="2">CG2_30_54_11</strain>
    </source>
</reference>
<gene>
    <name evidence="2" type="ORF">AUK40_02540</name>
</gene>
<protein>
    <recommendedName>
        <fullName evidence="4">Type II secretion system protein GspJ</fullName>
    </recommendedName>
</protein>
<feature type="transmembrane region" description="Helical" evidence="1">
    <location>
        <begin position="6"/>
        <end position="24"/>
    </location>
</feature>
<evidence type="ECO:0008006" key="4">
    <source>
        <dbReference type="Google" id="ProtNLM"/>
    </source>
</evidence>
<dbReference type="AlphaFoldDB" id="A0A1J5IKV7"/>
<evidence type="ECO:0000313" key="3">
    <source>
        <dbReference type="Proteomes" id="UP000183245"/>
    </source>
</evidence>
<evidence type="ECO:0000313" key="2">
    <source>
        <dbReference type="EMBL" id="OIP97793.1"/>
    </source>
</evidence>
<dbReference type="STRING" id="1817892.AUK40_02540"/>